<dbReference type="Pfam" id="PF01223">
    <property type="entry name" value="Endonuclease_NS"/>
    <property type="match status" value="1"/>
</dbReference>
<dbReference type="GO" id="GO:0004519">
    <property type="term" value="F:endonuclease activity"/>
    <property type="evidence" value="ECO:0007669"/>
    <property type="project" value="UniProtKB-KW"/>
</dbReference>
<dbReference type="Gene3D" id="3.40.570.10">
    <property type="entry name" value="Extracellular Endonuclease, subunit A"/>
    <property type="match status" value="1"/>
</dbReference>
<evidence type="ECO:0000259" key="2">
    <source>
        <dbReference type="SMART" id="SM00477"/>
    </source>
</evidence>
<dbReference type="InterPro" id="IPR020821">
    <property type="entry name" value="ENPP1-3/EXOG-like_nuc-like"/>
</dbReference>
<keyword evidence="4" id="KW-0378">Hydrolase</keyword>
<dbReference type="SMART" id="SM00892">
    <property type="entry name" value="Endonuclease_NS"/>
    <property type="match status" value="1"/>
</dbReference>
<dbReference type="RefSeq" id="WP_251878924.1">
    <property type="nucleotide sequence ID" value="NZ_CP082275.1"/>
</dbReference>
<dbReference type="SUPFAM" id="SSF54060">
    <property type="entry name" value="His-Me finger endonucleases"/>
    <property type="match status" value="1"/>
</dbReference>
<feature type="chain" id="PRO_5045739629" evidence="1">
    <location>
        <begin position="20"/>
        <end position="245"/>
    </location>
</feature>
<dbReference type="Proteomes" id="UP001056255">
    <property type="component" value="Chromosome I"/>
</dbReference>
<reference evidence="4" key="1">
    <citation type="submission" date="2021-08" db="EMBL/GenBank/DDBJ databases">
        <authorList>
            <person name="Sakaguchi M."/>
            <person name="Kikuchi T."/>
            <person name="Urbanczyk H."/>
        </authorList>
    </citation>
    <scope>NUCLEOTIDE SEQUENCE</scope>
    <source>
        <strain evidence="4">020920N</strain>
    </source>
</reference>
<evidence type="ECO:0000256" key="1">
    <source>
        <dbReference type="SAM" id="SignalP"/>
    </source>
</evidence>
<feature type="domain" description="ENPP1-3/EXOG-like endonuclease/phosphodiesterase" evidence="2">
    <location>
        <begin position="43"/>
        <end position="237"/>
    </location>
</feature>
<name>A0ABY4WXI4_9GAMM</name>
<dbReference type="InterPro" id="IPR044925">
    <property type="entry name" value="His-Me_finger_sf"/>
</dbReference>
<feature type="domain" description="DNA/RNA non-specific endonuclease/pyrophosphatase/phosphodiesterase" evidence="3">
    <location>
        <begin position="42"/>
        <end position="236"/>
    </location>
</feature>
<evidence type="ECO:0000313" key="4">
    <source>
        <dbReference type="EMBL" id="USH03695.1"/>
    </source>
</evidence>
<proteinExistence type="predicted"/>
<dbReference type="PANTHER" id="PTHR13966">
    <property type="entry name" value="ENDONUCLEASE RELATED"/>
    <property type="match status" value="1"/>
</dbReference>
<organism evidence="4 5">
    <name type="scientific">Grimontia kaedaensis</name>
    <dbReference type="NCBI Taxonomy" id="2872157"/>
    <lineage>
        <taxon>Bacteria</taxon>
        <taxon>Pseudomonadati</taxon>
        <taxon>Pseudomonadota</taxon>
        <taxon>Gammaproteobacteria</taxon>
        <taxon>Vibrionales</taxon>
        <taxon>Vibrionaceae</taxon>
        <taxon>Grimontia</taxon>
    </lineage>
</organism>
<gene>
    <name evidence="4" type="ORF">K6Q96_06800</name>
</gene>
<dbReference type="InterPro" id="IPR044929">
    <property type="entry name" value="DNA/RNA_non-sp_Endonuclease_sf"/>
</dbReference>
<dbReference type="InterPro" id="IPR001604">
    <property type="entry name" value="Endo_G_ENPP1-like_dom"/>
</dbReference>
<protein>
    <submittedName>
        <fullName evidence="4">DNA/RNA non-specific endonuclease</fullName>
    </submittedName>
</protein>
<keyword evidence="4" id="KW-0540">Nuclease</keyword>
<keyword evidence="4" id="KW-0255">Endonuclease</keyword>
<keyword evidence="5" id="KW-1185">Reference proteome</keyword>
<accession>A0ABY4WXI4</accession>
<dbReference type="SMART" id="SM00477">
    <property type="entry name" value="NUC"/>
    <property type="match status" value="1"/>
</dbReference>
<dbReference type="EMBL" id="CP082275">
    <property type="protein sequence ID" value="USH03695.1"/>
    <property type="molecule type" value="Genomic_DNA"/>
</dbReference>
<dbReference type="PANTHER" id="PTHR13966:SF5">
    <property type="entry name" value="ENDONUCLEASE G, MITOCHONDRIAL"/>
    <property type="match status" value="1"/>
</dbReference>
<feature type="signal peptide" evidence="1">
    <location>
        <begin position="1"/>
        <end position="19"/>
    </location>
</feature>
<keyword evidence="1" id="KW-0732">Signal</keyword>
<dbReference type="InterPro" id="IPR040255">
    <property type="entry name" value="Non-specific_endonuclease"/>
</dbReference>
<evidence type="ECO:0000259" key="3">
    <source>
        <dbReference type="SMART" id="SM00892"/>
    </source>
</evidence>
<sequence length="245" mass="27656">MKSATKLAALLLFSTSVSSADIYSPFCPLGCPEVKEGNNLVFTHIYALSNNPDTKFADWTAYEVNVLNFGPGPGRDWMENNLIPDEDKLEERDYDGAYGALGMERGHMTPLAAFAGNEYWWETNYISNIVPQHKHLNGRAWEDLEEAVRHSVEYKEPVYVVTGTLYEKMMKDMPNANEEHQVPSGFYKLVYDIKGNGVAFVMDQDIEKGVKYCDTQIKVSDLENRLDYQLPAVTESAEMKGRVGC</sequence>
<evidence type="ECO:0000313" key="5">
    <source>
        <dbReference type="Proteomes" id="UP001056255"/>
    </source>
</evidence>